<dbReference type="PANTHER" id="PTHR43014:SF5">
    <property type="entry name" value="GLUTATHIONE REDUCTASE (NADPH)"/>
    <property type="match status" value="1"/>
</dbReference>
<dbReference type="PANTHER" id="PTHR43014">
    <property type="entry name" value="MERCURIC REDUCTASE"/>
    <property type="match status" value="1"/>
</dbReference>
<dbReference type="SUPFAM" id="SSF55424">
    <property type="entry name" value="FAD/NAD-linked reductases, dimerisation (C-terminal) domain"/>
    <property type="match status" value="1"/>
</dbReference>
<accession>A0A401FNV1</accession>
<sequence>MPKHIIFIGAGIISLEFASMAVELGSEVTIVEYADKALANFNQEYVAKVVTKLEKAGVNFKFSTSVTAVESNDRNLTVKTNQNDSLVANYVLDATGRMPNVDGLGLSEVGIEFSSKGIVVDDHLKTSVDNVFASGDVLDKMVGKLTPTATFESNYIATQILGDDSPINYSVVPGVVFTLPRIAQVGVSSAAAVGNNQLAVEKIDYGKQMLFQSKNEIDAEITVVINRKTRTLVGAEVYGNEAAEIINLLTLVIEQHMGPAELNKVIFAFPSTSVGVITLLINKMLTL</sequence>
<comment type="cofactor">
    <cofactor evidence="1">
        <name>FAD</name>
        <dbReference type="ChEBI" id="CHEBI:57692"/>
    </cofactor>
</comment>
<dbReference type="PRINTS" id="PR00411">
    <property type="entry name" value="PNDRDTASEI"/>
</dbReference>
<keyword evidence="2" id="KW-0285">Flavoprotein</keyword>
<dbReference type="AlphaFoldDB" id="A0A401FNV1"/>
<dbReference type="Pfam" id="PF07992">
    <property type="entry name" value="Pyr_redox_2"/>
    <property type="match status" value="1"/>
</dbReference>
<dbReference type="InterPro" id="IPR004099">
    <property type="entry name" value="Pyr_nucl-diS_OxRdtase_dimer"/>
</dbReference>
<evidence type="ECO:0000259" key="4">
    <source>
        <dbReference type="Pfam" id="PF02852"/>
    </source>
</evidence>
<dbReference type="Pfam" id="PF02852">
    <property type="entry name" value="Pyr_redox_dim"/>
    <property type="match status" value="1"/>
</dbReference>
<dbReference type="InterPro" id="IPR016156">
    <property type="entry name" value="FAD/NAD-linked_Rdtase_dimer_sf"/>
</dbReference>
<evidence type="ECO:0000256" key="2">
    <source>
        <dbReference type="ARBA" id="ARBA00022630"/>
    </source>
</evidence>
<evidence type="ECO:0000256" key="1">
    <source>
        <dbReference type="ARBA" id="ARBA00001974"/>
    </source>
</evidence>
<gene>
    <name evidence="6" type="ORF">NBRC111893_2163</name>
</gene>
<dbReference type="InterPro" id="IPR023753">
    <property type="entry name" value="FAD/NAD-binding_dom"/>
</dbReference>
<dbReference type="InterPro" id="IPR036188">
    <property type="entry name" value="FAD/NAD-bd_sf"/>
</dbReference>
<dbReference type="SUPFAM" id="SSF51905">
    <property type="entry name" value="FAD/NAD(P)-binding domain"/>
    <property type="match status" value="1"/>
</dbReference>
<protein>
    <submittedName>
        <fullName evidence="6">Similar to glutathione reductase</fullName>
    </submittedName>
</protein>
<organism evidence="6 7">
    <name type="scientific">Lentilactobacillus kosonis</name>
    <dbReference type="NCBI Taxonomy" id="2810561"/>
    <lineage>
        <taxon>Bacteria</taxon>
        <taxon>Bacillati</taxon>
        <taxon>Bacillota</taxon>
        <taxon>Bacilli</taxon>
        <taxon>Lactobacillales</taxon>
        <taxon>Lactobacillaceae</taxon>
        <taxon>Lentilactobacillus</taxon>
    </lineage>
</organism>
<feature type="domain" description="FAD/NAD(P)-binding" evidence="5">
    <location>
        <begin position="1"/>
        <end position="150"/>
    </location>
</feature>
<evidence type="ECO:0000259" key="5">
    <source>
        <dbReference type="Pfam" id="PF07992"/>
    </source>
</evidence>
<dbReference type="GO" id="GO:0016491">
    <property type="term" value="F:oxidoreductase activity"/>
    <property type="evidence" value="ECO:0007669"/>
    <property type="project" value="InterPro"/>
</dbReference>
<reference evidence="6 7" key="1">
    <citation type="submission" date="2017-11" db="EMBL/GenBank/DDBJ databases">
        <title>Draft Genome Sequence of Lactobacillus curieae NBRC 111893 isolated from Koso, a Japanese sugar-Vegetable Fermented Beverage.</title>
        <authorList>
            <person name="Chiou T.Y."/>
            <person name="Oshima K."/>
            <person name="Suda W."/>
            <person name="Hattori M."/>
            <person name="Takahashi T."/>
        </authorList>
    </citation>
    <scope>NUCLEOTIDE SEQUENCE [LARGE SCALE GENOMIC DNA]</scope>
    <source>
        <strain evidence="6 7">NBRC111893</strain>
    </source>
</reference>
<proteinExistence type="predicted"/>
<feature type="domain" description="Pyridine nucleotide-disulphide oxidoreductase dimerisation" evidence="4">
    <location>
        <begin position="172"/>
        <end position="273"/>
    </location>
</feature>
<dbReference type="Gene3D" id="3.50.50.60">
    <property type="entry name" value="FAD/NAD(P)-binding domain"/>
    <property type="match status" value="1"/>
</dbReference>
<dbReference type="PRINTS" id="PR00368">
    <property type="entry name" value="FADPNR"/>
</dbReference>
<keyword evidence="7" id="KW-1185">Reference proteome</keyword>
<dbReference type="EMBL" id="BEXA01000005">
    <property type="protein sequence ID" value="GAY74017.1"/>
    <property type="molecule type" value="Genomic_DNA"/>
</dbReference>
<keyword evidence="3" id="KW-0274">FAD</keyword>
<evidence type="ECO:0000313" key="6">
    <source>
        <dbReference type="EMBL" id="GAY74017.1"/>
    </source>
</evidence>
<name>A0A401FNV1_9LACO</name>
<evidence type="ECO:0000313" key="7">
    <source>
        <dbReference type="Proteomes" id="UP000286974"/>
    </source>
</evidence>
<comment type="caution">
    <text evidence="6">The sequence shown here is derived from an EMBL/GenBank/DDBJ whole genome shotgun (WGS) entry which is preliminary data.</text>
</comment>
<dbReference type="Proteomes" id="UP000286974">
    <property type="component" value="Unassembled WGS sequence"/>
</dbReference>
<evidence type="ECO:0000256" key="3">
    <source>
        <dbReference type="ARBA" id="ARBA00022827"/>
    </source>
</evidence>